<reference evidence="1 2" key="1">
    <citation type="submission" date="2016-02" db="EMBL/GenBank/DDBJ databases">
        <title>Genome analysis of coral dinoflagellate symbionts highlights evolutionary adaptations to a symbiotic lifestyle.</title>
        <authorList>
            <person name="Aranda M."/>
            <person name="Li Y."/>
            <person name="Liew Y.J."/>
            <person name="Baumgarten S."/>
            <person name="Simakov O."/>
            <person name="Wilson M."/>
            <person name="Piel J."/>
            <person name="Ashoor H."/>
            <person name="Bougouffa S."/>
            <person name="Bajic V.B."/>
            <person name="Ryu T."/>
            <person name="Ravasi T."/>
            <person name="Bayer T."/>
            <person name="Micklem G."/>
            <person name="Kim H."/>
            <person name="Bhak J."/>
            <person name="Lajeunesse T.C."/>
            <person name="Voolstra C.R."/>
        </authorList>
    </citation>
    <scope>NUCLEOTIDE SEQUENCE [LARGE SCALE GENOMIC DNA]</scope>
    <source>
        <strain evidence="1 2">CCMP2467</strain>
    </source>
</reference>
<accession>A0A1Q9BXB0</accession>
<dbReference type="EMBL" id="LSRX01002562">
    <property type="protein sequence ID" value="OLP75343.1"/>
    <property type="molecule type" value="Genomic_DNA"/>
</dbReference>
<dbReference type="Proteomes" id="UP000186817">
    <property type="component" value="Unassembled WGS sequence"/>
</dbReference>
<gene>
    <name evidence="1" type="ORF">AK812_SmicGene44876</name>
</gene>
<proteinExistence type="predicted"/>
<evidence type="ECO:0000313" key="2">
    <source>
        <dbReference type="Proteomes" id="UP000186817"/>
    </source>
</evidence>
<keyword evidence="2" id="KW-1185">Reference proteome</keyword>
<sequence length="77" mass="8548">EPLAPTPPGSLLPAPPEKARPRVACTACWLVDGYGALESSSFLEDTAVWGPSRQYRRVLKRGPSRQYRRVLKRGLLT</sequence>
<evidence type="ECO:0000313" key="1">
    <source>
        <dbReference type="EMBL" id="OLP75343.1"/>
    </source>
</evidence>
<feature type="non-terminal residue" evidence="1">
    <location>
        <position position="1"/>
    </location>
</feature>
<name>A0A1Q9BXB0_SYMMI</name>
<comment type="caution">
    <text evidence="1">The sequence shown here is derived from an EMBL/GenBank/DDBJ whole genome shotgun (WGS) entry which is preliminary data.</text>
</comment>
<protein>
    <submittedName>
        <fullName evidence="1">Uncharacterized protein</fullName>
    </submittedName>
</protein>
<organism evidence="1 2">
    <name type="scientific">Symbiodinium microadriaticum</name>
    <name type="common">Dinoflagellate</name>
    <name type="synonym">Zooxanthella microadriatica</name>
    <dbReference type="NCBI Taxonomy" id="2951"/>
    <lineage>
        <taxon>Eukaryota</taxon>
        <taxon>Sar</taxon>
        <taxon>Alveolata</taxon>
        <taxon>Dinophyceae</taxon>
        <taxon>Suessiales</taxon>
        <taxon>Symbiodiniaceae</taxon>
        <taxon>Symbiodinium</taxon>
    </lineage>
</organism>
<dbReference type="AlphaFoldDB" id="A0A1Q9BXB0"/>